<dbReference type="InterPro" id="IPR007110">
    <property type="entry name" value="Ig-like_dom"/>
</dbReference>
<dbReference type="GO" id="GO:0098632">
    <property type="term" value="F:cell-cell adhesion mediator activity"/>
    <property type="evidence" value="ECO:0007669"/>
    <property type="project" value="TreeGrafter"/>
</dbReference>
<dbReference type="InterPro" id="IPR003599">
    <property type="entry name" value="Ig_sub"/>
</dbReference>
<dbReference type="AlphaFoldDB" id="A0A8C3M0E3"/>
<accession>A0A8C3M0E3</accession>
<feature type="region of interest" description="Disordered" evidence="8">
    <location>
        <begin position="172"/>
        <end position="233"/>
    </location>
</feature>
<feature type="domain" description="Ig-like" evidence="10">
    <location>
        <begin position="14"/>
        <end position="99"/>
    </location>
</feature>
<dbReference type="GO" id="GO:0007156">
    <property type="term" value="P:homophilic cell adhesion via plasma membrane adhesion molecules"/>
    <property type="evidence" value="ECO:0007669"/>
    <property type="project" value="TreeGrafter"/>
</dbReference>
<dbReference type="PROSITE" id="PS50835">
    <property type="entry name" value="IG_LIKE"/>
    <property type="match status" value="1"/>
</dbReference>
<dbReference type="InterPro" id="IPR013783">
    <property type="entry name" value="Ig-like_fold"/>
</dbReference>
<reference evidence="11" key="2">
    <citation type="submission" date="2025-09" db="UniProtKB">
        <authorList>
            <consortium name="Ensembl"/>
        </authorList>
    </citation>
    <scope>IDENTIFICATION</scope>
</reference>
<dbReference type="Ensembl" id="ENSCPIT00010021454.1">
    <property type="protein sequence ID" value="ENSCPIP00010018040.1"/>
    <property type="gene ID" value="ENSCPIG00010014410.1"/>
</dbReference>
<comment type="subcellular location">
    <subcellularLocation>
        <location evidence="1">Membrane</location>
        <topology evidence="1">Single-pass type I membrane protein</topology>
    </subcellularLocation>
</comment>
<dbReference type="GO" id="GO:0005886">
    <property type="term" value="C:plasma membrane"/>
    <property type="evidence" value="ECO:0007669"/>
    <property type="project" value="TreeGrafter"/>
</dbReference>
<evidence type="ECO:0000256" key="1">
    <source>
        <dbReference type="ARBA" id="ARBA00004479"/>
    </source>
</evidence>
<dbReference type="InterPro" id="IPR036179">
    <property type="entry name" value="Ig-like_dom_sf"/>
</dbReference>
<dbReference type="GO" id="GO:0005912">
    <property type="term" value="C:adherens junction"/>
    <property type="evidence" value="ECO:0007669"/>
    <property type="project" value="TreeGrafter"/>
</dbReference>
<keyword evidence="12" id="KW-1185">Reference proteome</keyword>
<keyword evidence="2 9" id="KW-0812">Transmembrane</keyword>
<dbReference type="PANTHER" id="PTHR44549">
    <property type="entry name" value="ENDOTHELIAL CELL-SELECTIVE ADHESION MOLECULE"/>
    <property type="match status" value="1"/>
</dbReference>
<evidence type="ECO:0000259" key="10">
    <source>
        <dbReference type="PROSITE" id="PS50835"/>
    </source>
</evidence>
<sequence>MAIINLTVLVPPTPPACRLKGSPTVGANVTLSCASQKGKPSPLYKWQRQEPTKQVFFPPAQDRARGTLKLTNLSLDMSGLYECEAENRVGSAKCSIILEVQSTGEGAIIAGAVLGSVGALATVAFFTQRVLGYRRKKRDGQEEAANEIKEDAVAPKTPTWTRTRPADTISKTSTLSSIVGSRDRPYGASPPSYTASVLTAAGSYQGPPRAGPHPPATNGAPRHCPRHGARPEPGRLLGVTPQKKAVPLSSPPCPLLGAFLPFFPFFLHFFVKTPGAAGLVLRCLMGWEAPRSALGGLRLPADASAPNQPRSRGSTFFYVSMETGYFS</sequence>
<dbReference type="InterPro" id="IPR042757">
    <property type="entry name" value="ESAM"/>
</dbReference>
<dbReference type="Pfam" id="PF13927">
    <property type="entry name" value="Ig_3"/>
    <property type="match status" value="1"/>
</dbReference>
<keyword evidence="7" id="KW-0393">Immunoglobulin domain</keyword>
<protein>
    <submittedName>
        <fullName evidence="11">Endothelial cell adhesion molecule</fullName>
    </submittedName>
</protein>
<evidence type="ECO:0000256" key="2">
    <source>
        <dbReference type="ARBA" id="ARBA00022692"/>
    </source>
</evidence>
<evidence type="ECO:0000256" key="3">
    <source>
        <dbReference type="ARBA" id="ARBA00022729"/>
    </source>
</evidence>
<dbReference type="Gene3D" id="2.60.40.10">
    <property type="entry name" value="Immunoglobulins"/>
    <property type="match status" value="1"/>
</dbReference>
<dbReference type="InterPro" id="IPR003598">
    <property type="entry name" value="Ig_sub2"/>
</dbReference>
<evidence type="ECO:0000313" key="12">
    <source>
        <dbReference type="Proteomes" id="UP000694543"/>
    </source>
</evidence>
<organism evidence="11 12">
    <name type="scientific">Chrysolophus pictus</name>
    <name type="common">Golden pheasant</name>
    <name type="synonym">Phasianus pictus</name>
    <dbReference type="NCBI Taxonomy" id="9089"/>
    <lineage>
        <taxon>Eukaryota</taxon>
        <taxon>Metazoa</taxon>
        <taxon>Chordata</taxon>
        <taxon>Craniata</taxon>
        <taxon>Vertebrata</taxon>
        <taxon>Euteleostomi</taxon>
        <taxon>Archelosauria</taxon>
        <taxon>Archosauria</taxon>
        <taxon>Dinosauria</taxon>
        <taxon>Saurischia</taxon>
        <taxon>Theropoda</taxon>
        <taxon>Coelurosauria</taxon>
        <taxon>Aves</taxon>
        <taxon>Neognathae</taxon>
        <taxon>Galloanserae</taxon>
        <taxon>Galliformes</taxon>
        <taxon>Phasianidae</taxon>
        <taxon>Phasianinae</taxon>
        <taxon>Chrysolophus</taxon>
    </lineage>
</organism>
<evidence type="ECO:0000313" key="11">
    <source>
        <dbReference type="Ensembl" id="ENSCPIP00010018040.1"/>
    </source>
</evidence>
<evidence type="ECO:0000256" key="9">
    <source>
        <dbReference type="SAM" id="Phobius"/>
    </source>
</evidence>
<dbReference type="SUPFAM" id="SSF48726">
    <property type="entry name" value="Immunoglobulin"/>
    <property type="match status" value="1"/>
</dbReference>
<dbReference type="SMART" id="SM00408">
    <property type="entry name" value="IGc2"/>
    <property type="match status" value="1"/>
</dbReference>
<name>A0A8C3M0E3_CHRPC</name>
<evidence type="ECO:0000256" key="8">
    <source>
        <dbReference type="SAM" id="MobiDB-lite"/>
    </source>
</evidence>
<evidence type="ECO:0000256" key="6">
    <source>
        <dbReference type="ARBA" id="ARBA00023157"/>
    </source>
</evidence>
<dbReference type="FunFam" id="2.60.40.10:FF:000095">
    <property type="entry name" value="immunoglobulin superfamily member 11 isoform X1"/>
    <property type="match status" value="1"/>
</dbReference>
<keyword evidence="4 9" id="KW-1133">Transmembrane helix</keyword>
<keyword evidence="6" id="KW-1015">Disulfide bond</keyword>
<dbReference type="SMART" id="SM00409">
    <property type="entry name" value="IG"/>
    <property type="match status" value="1"/>
</dbReference>
<keyword evidence="5 9" id="KW-0472">Membrane</keyword>
<evidence type="ECO:0000256" key="5">
    <source>
        <dbReference type="ARBA" id="ARBA00023136"/>
    </source>
</evidence>
<reference evidence="11" key="1">
    <citation type="submission" date="2025-08" db="UniProtKB">
        <authorList>
            <consortium name="Ensembl"/>
        </authorList>
    </citation>
    <scope>IDENTIFICATION</scope>
</reference>
<dbReference type="Proteomes" id="UP000694543">
    <property type="component" value="Unplaced"/>
</dbReference>
<dbReference type="PANTHER" id="PTHR44549:SF1">
    <property type="entry name" value="ENDOTHELIAL CELL-SELECTIVE ADHESION MOLECULE"/>
    <property type="match status" value="1"/>
</dbReference>
<keyword evidence="3" id="KW-0732">Signal</keyword>
<evidence type="ECO:0000256" key="4">
    <source>
        <dbReference type="ARBA" id="ARBA00022989"/>
    </source>
</evidence>
<proteinExistence type="predicted"/>
<feature type="transmembrane region" description="Helical" evidence="9">
    <location>
        <begin position="107"/>
        <end position="127"/>
    </location>
</feature>
<evidence type="ECO:0000256" key="7">
    <source>
        <dbReference type="ARBA" id="ARBA00023319"/>
    </source>
</evidence>